<gene>
    <name evidence="2" type="ORF">TSACC_3667</name>
</gene>
<comment type="caution">
    <text evidence="2">The sequence shown here is derived from an EMBL/GenBank/DDBJ whole genome shotgun (WGS) entry which is preliminary data.</text>
</comment>
<dbReference type="Proteomes" id="UP000076023">
    <property type="component" value="Unassembled WGS sequence"/>
</dbReference>
<name>A0A146GGS3_TERSA</name>
<dbReference type="InParanoid" id="A0A146GGS3"/>
<feature type="region of interest" description="Disordered" evidence="1">
    <location>
        <begin position="208"/>
        <end position="254"/>
    </location>
</feature>
<feature type="compositionally biased region" description="Basic and acidic residues" evidence="1">
    <location>
        <begin position="240"/>
        <end position="254"/>
    </location>
</feature>
<dbReference type="STRING" id="690879.TSACC_3667"/>
<evidence type="ECO:0000313" key="3">
    <source>
        <dbReference type="Proteomes" id="UP000076023"/>
    </source>
</evidence>
<reference evidence="3" key="1">
    <citation type="journal article" date="2017" name="Genome Announc.">
        <title>Draft Genome Sequence of Terrimicrobium sacchariphilum NM-5T, a Facultative Anaerobic Soil Bacterium of the Class Spartobacteria.</title>
        <authorList>
            <person name="Qiu Y.L."/>
            <person name="Tourlousse D.M."/>
            <person name="Matsuura N."/>
            <person name="Ohashi A."/>
            <person name="Sekiguchi Y."/>
        </authorList>
    </citation>
    <scope>NUCLEOTIDE SEQUENCE [LARGE SCALE GENOMIC DNA]</scope>
    <source>
        <strain evidence="3">NM-5</strain>
    </source>
</reference>
<evidence type="ECO:0000256" key="1">
    <source>
        <dbReference type="SAM" id="MobiDB-lite"/>
    </source>
</evidence>
<dbReference type="AlphaFoldDB" id="A0A146GGS3"/>
<protein>
    <recommendedName>
        <fullName evidence="4">RecT family protein</fullName>
    </recommendedName>
</protein>
<dbReference type="InterPro" id="IPR018330">
    <property type="entry name" value="RecT_fam"/>
</dbReference>
<keyword evidence="3" id="KW-1185">Reference proteome</keyword>
<organism evidence="2 3">
    <name type="scientific">Terrimicrobium sacchariphilum</name>
    <dbReference type="NCBI Taxonomy" id="690879"/>
    <lineage>
        <taxon>Bacteria</taxon>
        <taxon>Pseudomonadati</taxon>
        <taxon>Verrucomicrobiota</taxon>
        <taxon>Terrimicrobiia</taxon>
        <taxon>Terrimicrobiales</taxon>
        <taxon>Terrimicrobiaceae</taxon>
        <taxon>Terrimicrobium</taxon>
    </lineage>
</organism>
<proteinExistence type="predicted"/>
<dbReference type="Pfam" id="PF03837">
    <property type="entry name" value="RecT"/>
    <property type="match status" value="1"/>
</dbReference>
<accession>A0A146GGS3</accession>
<evidence type="ECO:0008006" key="4">
    <source>
        <dbReference type="Google" id="ProtNLM"/>
    </source>
</evidence>
<evidence type="ECO:0000313" key="2">
    <source>
        <dbReference type="EMBL" id="GAT35596.1"/>
    </source>
</evidence>
<dbReference type="EMBL" id="BDCO01000003">
    <property type="protein sequence ID" value="GAT35596.1"/>
    <property type="molecule type" value="Genomic_DNA"/>
</dbReference>
<sequence>MSTTTQSALAQPKPTRELRVVEDSGPLAHLFDTARFDHLYRIAGAMAAASLLPEHLWRNKQGVFEPEQVRGNCFLIVNQSVRWGMDPFAVMPETYVVGGKLAYQGKLIAAVVNARAGLEGRLKYEFKGKKGSDDFTITVSGKFPGDEEASELSLSVGEAKTGNDMWRKDPEQKLVYSGAVKWARRYCPEIVLGVVTDDDIERMNERAAAEEKTVKQKARPVFTEPQPEGPAPVVAEENTLEPKEQKPEPAPEKKEPVFVPANAREKLAVALRDLDFSQERFVSGLRRIDPGKVADGITIVPQLPEEVCERVLEEGLDEILDFIRIKEAKDEDRAGK</sequence>